<feature type="compositionally biased region" description="Low complexity" evidence="13">
    <location>
        <begin position="54"/>
        <end position="69"/>
    </location>
</feature>
<dbReference type="PANTHER" id="PTHR33694">
    <property type="entry name" value="UDP-3-O-ACYL-N-ACETYLGLUCOSAMINE DEACETYLASE 1, MITOCHONDRIAL-RELATED"/>
    <property type="match status" value="1"/>
</dbReference>
<dbReference type="Gene3D" id="3.30.230.20">
    <property type="entry name" value="lpxc deacetylase, domain 1"/>
    <property type="match status" value="1"/>
</dbReference>
<comment type="function">
    <text evidence="2 12">Catalyzes the hydrolysis of UDP-3-O-myristoyl-N-acetylglucosamine to form UDP-3-O-myristoylglucosamine and acetate, the committed step in lipid A biosynthesis.</text>
</comment>
<proteinExistence type="inferred from homology"/>
<evidence type="ECO:0000256" key="10">
    <source>
        <dbReference type="ARBA" id="ARBA00023098"/>
    </source>
</evidence>
<dbReference type="NCBIfam" id="TIGR00325">
    <property type="entry name" value="lpxC"/>
    <property type="match status" value="1"/>
</dbReference>
<comment type="catalytic activity">
    <reaction evidence="11 12">
        <text>a UDP-3-O-[(3R)-3-hydroxyacyl]-N-acetyl-alpha-D-glucosamine + H2O = a UDP-3-O-[(3R)-3-hydroxyacyl]-alpha-D-glucosamine + acetate</text>
        <dbReference type="Rhea" id="RHEA:67816"/>
        <dbReference type="ChEBI" id="CHEBI:15377"/>
        <dbReference type="ChEBI" id="CHEBI:30089"/>
        <dbReference type="ChEBI" id="CHEBI:137740"/>
        <dbReference type="ChEBI" id="CHEBI:173225"/>
        <dbReference type="EC" id="3.5.1.108"/>
    </reaction>
</comment>
<feature type="active site" description="Proton donor" evidence="12">
    <location>
        <position position="333"/>
    </location>
</feature>
<evidence type="ECO:0000256" key="7">
    <source>
        <dbReference type="ARBA" id="ARBA00022723"/>
    </source>
</evidence>
<dbReference type="AlphaFoldDB" id="A0AAC9P7Q6"/>
<dbReference type="InterPro" id="IPR020568">
    <property type="entry name" value="Ribosomal_Su5_D2-typ_SF"/>
</dbReference>
<protein>
    <recommendedName>
        <fullName evidence="4 12">UDP-3-O-acyl-N-acetylglucosamine deacetylase</fullName>
        <shortName evidence="12">UDP-3-O-acyl-GlcNAc deacetylase</shortName>
        <ecNumber evidence="4 12">3.5.1.108</ecNumber>
    </recommendedName>
    <alternativeName>
        <fullName evidence="12">UDP-3-O-[R-3-hydroxymyristoyl]-N-acetylglucosamine deacetylase</fullName>
    </alternativeName>
</protein>
<dbReference type="InterPro" id="IPR011334">
    <property type="entry name" value="UDP-acyl_GlcNac_deAcase_C"/>
</dbReference>
<evidence type="ECO:0000313" key="15">
    <source>
        <dbReference type="Proteomes" id="UP000182373"/>
    </source>
</evidence>
<dbReference type="GO" id="GO:0016020">
    <property type="term" value="C:membrane"/>
    <property type="evidence" value="ECO:0007669"/>
    <property type="project" value="GOC"/>
</dbReference>
<keyword evidence="8 12" id="KW-0378">Hydrolase</keyword>
<keyword evidence="5 12" id="KW-0444">Lipid biosynthesis</keyword>
<evidence type="ECO:0000256" key="11">
    <source>
        <dbReference type="ARBA" id="ARBA00024535"/>
    </source>
</evidence>
<keyword evidence="9 12" id="KW-0862">Zinc</keyword>
<accession>A0AAC9P7Q6</accession>
<dbReference type="SUPFAM" id="SSF54211">
    <property type="entry name" value="Ribosomal protein S5 domain 2-like"/>
    <property type="match status" value="2"/>
</dbReference>
<dbReference type="Gene3D" id="3.30.1700.10">
    <property type="entry name" value="lpxc deacetylase, domain 2"/>
    <property type="match status" value="1"/>
</dbReference>
<evidence type="ECO:0000256" key="1">
    <source>
        <dbReference type="ARBA" id="ARBA00001947"/>
    </source>
</evidence>
<evidence type="ECO:0000256" key="6">
    <source>
        <dbReference type="ARBA" id="ARBA00022556"/>
    </source>
</evidence>
<organism evidence="14 15">
    <name type="scientific">Granulibacter bethesdensis</name>
    <dbReference type="NCBI Taxonomy" id="364410"/>
    <lineage>
        <taxon>Bacteria</taxon>
        <taxon>Pseudomonadati</taxon>
        <taxon>Pseudomonadota</taxon>
        <taxon>Alphaproteobacteria</taxon>
        <taxon>Acetobacterales</taxon>
        <taxon>Acetobacteraceae</taxon>
        <taxon>Granulibacter</taxon>
    </lineage>
</organism>
<evidence type="ECO:0000256" key="9">
    <source>
        <dbReference type="ARBA" id="ARBA00022833"/>
    </source>
</evidence>
<feature type="binding site" evidence="12">
    <location>
        <position position="306"/>
    </location>
    <ligand>
        <name>Zn(2+)</name>
        <dbReference type="ChEBI" id="CHEBI:29105"/>
    </ligand>
</feature>
<evidence type="ECO:0000256" key="5">
    <source>
        <dbReference type="ARBA" id="ARBA00022516"/>
    </source>
</evidence>
<evidence type="ECO:0000256" key="8">
    <source>
        <dbReference type="ARBA" id="ARBA00022801"/>
    </source>
</evidence>
<evidence type="ECO:0000313" key="14">
    <source>
        <dbReference type="EMBL" id="APH53658.1"/>
    </source>
</evidence>
<evidence type="ECO:0000256" key="2">
    <source>
        <dbReference type="ARBA" id="ARBA00002923"/>
    </source>
</evidence>
<dbReference type="InterPro" id="IPR004463">
    <property type="entry name" value="UDP-acyl_GlcNac_deAcase"/>
</dbReference>
<comment type="similarity">
    <text evidence="12">Belongs to the LpxC family.</text>
</comment>
<evidence type="ECO:0000256" key="4">
    <source>
        <dbReference type="ARBA" id="ARBA00012745"/>
    </source>
</evidence>
<name>A0AAC9P7Q6_9PROT</name>
<dbReference type="GO" id="GO:0009245">
    <property type="term" value="P:lipid A biosynthetic process"/>
    <property type="evidence" value="ECO:0007669"/>
    <property type="project" value="UniProtKB-UniRule"/>
</dbReference>
<comment type="cofactor">
    <cofactor evidence="1 12">
        <name>Zn(2+)</name>
        <dbReference type="ChEBI" id="CHEBI:29105"/>
    </cofactor>
</comment>
<dbReference type="EMBL" id="CP018191">
    <property type="protein sequence ID" value="APH53658.1"/>
    <property type="molecule type" value="Genomic_DNA"/>
</dbReference>
<feature type="binding site" evidence="12">
    <location>
        <position position="310"/>
    </location>
    <ligand>
        <name>Zn(2+)</name>
        <dbReference type="ChEBI" id="CHEBI:29105"/>
    </ligand>
</feature>
<sequence>MAGRAKRVSFPLPAFLLMGGHGLQSFQHGHMRSRSGGIVMTGKGTGMDGMTGMPSGFSPASLSSPSSTPGKRQVTLKSPIDCVGHGLHSGAPVRLRLIPAAPGTGIVFRRTDLGIDIPASFNNVTDTRLCTLLTAPGRPDARVGTVEHLMAALAAQGIDNLLIEIDGPEVPILDGSAAPFMFLIDCAGTEEQSESRLSIRILKPVRVEAGNAFAELHPAESGFSLSLSIEFDEAAIGRQALTMTMDTDNFRHDLASARTFTMAKEIEAMRAAGLARGGSLDNAIVVDGDQILNPAGLRMPDEFVRHKMLDVVGDLAMAGRPLIGRFVGHRTGHALNNRLLHALLSDGSAWQTVSADIMGWLSAA</sequence>
<evidence type="ECO:0000256" key="12">
    <source>
        <dbReference type="HAMAP-Rule" id="MF_00388"/>
    </source>
</evidence>
<dbReference type="HAMAP" id="MF_00388">
    <property type="entry name" value="LpxC"/>
    <property type="match status" value="1"/>
</dbReference>
<keyword evidence="7 12" id="KW-0479">Metal-binding</keyword>
<evidence type="ECO:0000256" key="13">
    <source>
        <dbReference type="SAM" id="MobiDB-lite"/>
    </source>
</evidence>
<gene>
    <name evidence="12" type="primary">lpxC</name>
    <name evidence="14" type="ORF">GbCGDNIH9_0422</name>
</gene>
<keyword evidence="10 12" id="KW-0443">Lipid metabolism</keyword>
<evidence type="ECO:0000256" key="3">
    <source>
        <dbReference type="ARBA" id="ARBA00005002"/>
    </source>
</evidence>
<dbReference type="Pfam" id="PF03331">
    <property type="entry name" value="LpxC"/>
    <property type="match status" value="1"/>
</dbReference>
<dbReference type="PANTHER" id="PTHR33694:SF1">
    <property type="entry name" value="UDP-3-O-ACYL-N-ACETYLGLUCOSAMINE DEACETYLASE 1, MITOCHONDRIAL-RELATED"/>
    <property type="match status" value="1"/>
</dbReference>
<comment type="pathway">
    <text evidence="3 12">Glycolipid biosynthesis; lipid IV(A) biosynthesis; lipid IV(A) from (3R)-3-hydroxytetradecanoyl-[acyl-carrier-protein] and UDP-N-acetyl-alpha-D-glucosamine: step 2/6.</text>
</comment>
<dbReference type="EC" id="3.5.1.108" evidence="4 12"/>
<feature type="region of interest" description="Disordered" evidence="13">
    <location>
        <begin position="54"/>
        <end position="74"/>
    </location>
</feature>
<dbReference type="Proteomes" id="UP000182373">
    <property type="component" value="Chromosome"/>
</dbReference>
<feature type="binding site" evidence="12">
    <location>
        <position position="148"/>
    </location>
    <ligand>
        <name>Zn(2+)</name>
        <dbReference type="ChEBI" id="CHEBI:29105"/>
    </ligand>
</feature>
<dbReference type="GO" id="GO:0046872">
    <property type="term" value="F:metal ion binding"/>
    <property type="evidence" value="ECO:0007669"/>
    <property type="project" value="UniProtKB-KW"/>
</dbReference>
<keyword evidence="6 12" id="KW-0441">Lipid A biosynthesis</keyword>
<dbReference type="InterPro" id="IPR015870">
    <property type="entry name" value="UDP-acyl_N-AcGlcN_deAcase_N"/>
</dbReference>
<dbReference type="GO" id="GO:0103117">
    <property type="term" value="F:UDP-3-O-acyl-N-acetylglucosamine deacetylase activity"/>
    <property type="evidence" value="ECO:0007669"/>
    <property type="project" value="UniProtKB-UniRule"/>
</dbReference>
<reference evidence="15" key="1">
    <citation type="submission" date="2016-11" db="EMBL/GenBank/DDBJ databases">
        <title>Comparative genomic and phenotypic analysis of Granulibacter bethesdensis clinical isolates from patients with chronic granulomatous disease.</title>
        <authorList>
            <person name="Zarember K.A."/>
            <person name="Porcella S.F."/>
            <person name="Chu J."/>
            <person name="Ding L."/>
            <person name="Dahlstrom E."/>
            <person name="Barbian K."/>
            <person name="Martens C."/>
            <person name="Sykora L."/>
            <person name="Kramer S."/>
            <person name="Pettinato A.M."/>
            <person name="Hong H."/>
            <person name="Wald G."/>
            <person name="Berg L.J."/>
            <person name="Rogge L.S."/>
            <person name="Greenberg D.E."/>
            <person name="Falcone E.L."/>
            <person name="Neves J.F."/>
            <person name="Simoes M.J."/>
            <person name="Casal M."/>
            <person name="Rodriguez-Lopez F.C."/>
            <person name="Zelazny A."/>
            <person name="Gallin J.I."/>
            <person name="Holland S.M."/>
        </authorList>
    </citation>
    <scope>NUCLEOTIDE SEQUENCE [LARGE SCALE GENOMIC DNA]</scope>
    <source>
        <strain evidence="15">NIH9.1</strain>
    </source>
</reference>